<reference evidence="1 2" key="1">
    <citation type="submission" date="2019-04" db="EMBL/GenBank/DDBJ databases">
        <title>Annotation for the trematode Fasciola gigantica.</title>
        <authorList>
            <person name="Choi Y.-J."/>
        </authorList>
    </citation>
    <scope>NUCLEOTIDE SEQUENCE [LARGE SCALE GENOMIC DNA]</scope>
    <source>
        <strain evidence="1">Uganda_cow_1</strain>
    </source>
</reference>
<keyword evidence="2" id="KW-1185">Reference proteome</keyword>
<gene>
    <name evidence="1" type="ORF">FGIG_01442</name>
</gene>
<evidence type="ECO:0000313" key="2">
    <source>
        <dbReference type="Proteomes" id="UP000316759"/>
    </source>
</evidence>
<evidence type="ECO:0000313" key="1">
    <source>
        <dbReference type="EMBL" id="TPP61344.1"/>
    </source>
</evidence>
<proteinExistence type="predicted"/>
<comment type="caution">
    <text evidence="1">The sequence shown here is derived from an EMBL/GenBank/DDBJ whole genome shotgun (WGS) entry which is preliminary data.</text>
</comment>
<protein>
    <submittedName>
        <fullName evidence="1">Uncharacterized protein</fullName>
    </submittedName>
</protein>
<dbReference type="EMBL" id="SUNJ01008294">
    <property type="protein sequence ID" value="TPP61344.1"/>
    <property type="molecule type" value="Genomic_DNA"/>
</dbReference>
<dbReference type="AlphaFoldDB" id="A0A504YJA3"/>
<name>A0A504YJA3_FASGI</name>
<sequence length="169" mass="19184">MAPKRRLLFTIEATKTNLVVPFFEIYEDEPVKADPMSATYPNFTNFWLRPGLKRAFLTGGWYDGALSPEAVNTRSKPVSAAYMVKIRRALAKAISCTPIIQNSSVDPGWFEEPLFLQYYHTASTCRVEMTDFNTDLGSTVEFDNRLRRYSTCDGSYAPFLQLTGKLPNM</sequence>
<dbReference type="Proteomes" id="UP000316759">
    <property type="component" value="Unassembled WGS sequence"/>
</dbReference>
<accession>A0A504YJA3</accession>
<organism evidence="1 2">
    <name type="scientific">Fasciola gigantica</name>
    <name type="common">Giant liver fluke</name>
    <dbReference type="NCBI Taxonomy" id="46835"/>
    <lineage>
        <taxon>Eukaryota</taxon>
        <taxon>Metazoa</taxon>
        <taxon>Spiralia</taxon>
        <taxon>Lophotrochozoa</taxon>
        <taxon>Platyhelminthes</taxon>
        <taxon>Trematoda</taxon>
        <taxon>Digenea</taxon>
        <taxon>Plagiorchiida</taxon>
        <taxon>Echinostomata</taxon>
        <taxon>Echinostomatoidea</taxon>
        <taxon>Fasciolidae</taxon>
        <taxon>Fasciola</taxon>
    </lineage>
</organism>